<name>L0EU30_LIBCB</name>
<dbReference type="PANTHER" id="PTHR11802:SF3">
    <property type="entry name" value="RETINOID-INDUCIBLE SERINE CARBOXYPEPTIDASE"/>
    <property type="match status" value="1"/>
</dbReference>
<dbReference type="GO" id="GO:0006508">
    <property type="term" value="P:proteolysis"/>
    <property type="evidence" value="ECO:0007669"/>
    <property type="project" value="UniProtKB-KW"/>
</dbReference>
<evidence type="ECO:0000313" key="7">
    <source>
        <dbReference type="Proteomes" id="UP000010799"/>
    </source>
</evidence>
<evidence type="ECO:0000313" key="6">
    <source>
        <dbReference type="EMBL" id="AGA65029.1"/>
    </source>
</evidence>
<dbReference type="Proteomes" id="UP000010799">
    <property type="component" value="Chromosome"/>
</dbReference>
<dbReference type="eggNOG" id="COG2939">
    <property type="taxonomic scope" value="Bacteria"/>
</dbReference>
<evidence type="ECO:0000256" key="2">
    <source>
        <dbReference type="ARBA" id="ARBA00022670"/>
    </source>
</evidence>
<dbReference type="HOGENOM" id="CLU_032786_0_0_5"/>
<dbReference type="SUPFAM" id="SSF53474">
    <property type="entry name" value="alpha/beta-Hydrolases"/>
    <property type="match status" value="1"/>
</dbReference>
<dbReference type="GO" id="GO:0004185">
    <property type="term" value="F:serine-type carboxypeptidase activity"/>
    <property type="evidence" value="ECO:0007669"/>
    <property type="project" value="InterPro"/>
</dbReference>
<gene>
    <name evidence="6" type="ordered locus">B488_10370</name>
</gene>
<dbReference type="PANTHER" id="PTHR11802">
    <property type="entry name" value="SERINE PROTEASE FAMILY S10 SERINE CARBOXYPEPTIDASE"/>
    <property type="match status" value="1"/>
</dbReference>
<keyword evidence="7" id="KW-1185">Reference proteome</keyword>
<dbReference type="AlphaFoldDB" id="L0EU30"/>
<evidence type="ECO:0000256" key="1">
    <source>
        <dbReference type="ARBA" id="ARBA00022645"/>
    </source>
</evidence>
<evidence type="ECO:0000256" key="5">
    <source>
        <dbReference type="ARBA" id="ARBA00023180"/>
    </source>
</evidence>
<organism evidence="6 7">
    <name type="scientific">Liberibacter crescens (strain BT-1)</name>
    <dbReference type="NCBI Taxonomy" id="1215343"/>
    <lineage>
        <taxon>Bacteria</taxon>
        <taxon>Pseudomonadati</taxon>
        <taxon>Pseudomonadota</taxon>
        <taxon>Alphaproteobacteria</taxon>
        <taxon>Hyphomicrobiales</taxon>
        <taxon>Rhizobiaceae</taxon>
        <taxon>Liberibacter</taxon>
    </lineage>
</organism>
<dbReference type="InterPro" id="IPR029058">
    <property type="entry name" value="AB_hydrolase_fold"/>
</dbReference>
<keyword evidence="4" id="KW-0378">Hydrolase</keyword>
<sequence length="524" mass="59320">MYILKRLIDLKRILIVLCIVFLWLKIPVLANDQKEKELTPVHVTSNRNVNITEGSVVIGKKNINYQAETGMLELYIDDGADPVTRIFYIAYFKKNESEKRPITFVYGGGPGSSSTHLHIGGLGPKRVVPPSPQTTKLPPYQMINNEYSLLDSSDLVFIDAPGTGYGNFFSTSNVKIEREKENRDSAINVYGSHGDSHAFSQFIIQFLTDHQRWNSPKYLLGESYGTVRSVLLAEDLGINGVGVNGIILISPVMNYYTNIDTSLLSPGIDYPYYLTLPTYAAIAWYHNMLPGKHEDQKIFLSNVEQFALGPYAKALQKGINLSKNDKKNIAAQLYQFTGISTDDWIKADLRLNDEEFSKKLLNDRDEVIGRLDARFSGSSMDKVPLQGHHDPSSSAIYYAYAAQINNYLEKTLKFYFKQNYKLASSDPFSSWRWSKKSLNVLPTLAFIMKEVPAMKVMVISGIYDLATPYFTAKYDMDHLPISPKLHENISFYLYDTGHAPYLDEPSLKKMYVDMTEFIVSTHVS</sequence>
<keyword evidence="1 6" id="KW-0121">Carboxypeptidase</keyword>
<dbReference type="InterPro" id="IPR001563">
    <property type="entry name" value="Peptidase_S10"/>
</dbReference>
<evidence type="ECO:0000256" key="4">
    <source>
        <dbReference type="ARBA" id="ARBA00022801"/>
    </source>
</evidence>
<evidence type="ECO:0000256" key="3">
    <source>
        <dbReference type="ARBA" id="ARBA00022729"/>
    </source>
</evidence>
<keyword evidence="5" id="KW-0325">Glycoprotein</keyword>
<dbReference type="PATRIC" id="fig|1215343.11.peg.1065"/>
<keyword evidence="3" id="KW-0732">Signal</keyword>
<proteinExistence type="predicted"/>
<reference evidence="6 7" key="1">
    <citation type="journal article" date="2012" name="Stand. Genomic Sci.">
        <title>Complete genome sequence of Liberibacter crescens BT-1.</title>
        <authorList>
            <person name="Leonard M.T."/>
            <person name="Fagen J.R."/>
            <person name="Davis-Richardson A.G."/>
            <person name="Davis M.J."/>
            <person name="Triplett E.W."/>
        </authorList>
    </citation>
    <scope>NUCLEOTIDE SEQUENCE [LARGE SCALE GENOMIC DNA]</scope>
    <source>
        <strain evidence="6 7">BT-1</strain>
    </source>
</reference>
<dbReference type="EMBL" id="CP003789">
    <property type="protein sequence ID" value="AGA65029.1"/>
    <property type="molecule type" value="Genomic_DNA"/>
</dbReference>
<dbReference type="Pfam" id="PF00450">
    <property type="entry name" value="Peptidase_S10"/>
    <property type="match status" value="1"/>
</dbReference>
<dbReference type="KEGG" id="lcc:B488_10370"/>
<keyword evidence="2" id="KW-0645">Protease</keyword>
<accession>L0EU30</accession>
<dbReference type="Gene3D" id="3.40.50.1820">
    <property type="entry name" value="alpha/beta hydrolase"/>
    <property type="match status" value="1"/>
</dbReference>
<protein>
    <submittedName>
        <fullName evidence="6">Carboxypeptidase-related protein</fullName>
    </submittedName>
</protein>